<evidence type="ECO:0000256" key="1">
    <source>
        <dbReference type="ARBA" id="ARBA00022737"/>
    </source>
</evidence>
<gene>
    <name evidence="5" type="ORF">M0R45_015466</name>
</gene>
<dbReference type="GO" id="GO:0016705">
    <property type="term" value="F:oxidoreductase activity, acting on paired donors, with incorporation or reduction of molecular oxygen"/>
    <property type="evidence" value="ECO:0007669"/>
    <property type="project" value="InterPro"/>
</dbReference>
<evidence type="ECO:0000313" key="6">
    <source>
        <dbReference type="Proteomes" id="UP001457282"/>
    </source>
</evidence>
<proteinExistence type="predicted"/>
<dbReference type="GO" id="GO:0005506">
    <property type="term" value="F:iron ion binding"/>
    <property type="evidence" value="ECO:0007669"/>
    <property type="project" value="InterPro"/>
</dbReference>
<keyword evidence="6" id="KW-1185">Reference proteome</keyword>
<comment type="caution">
    <text evidence="5">The sequence shown here is derived from an EMBL/GenBank/DDBJ whole genome shotgun (WGS) entry which is preliminary data.</text>
</comment>
<evidence type="ECO:0000259" key="4">
    <source>
        <dbReference type="PROSITE" id="PS51846"/>
    </source>
</evidence>
<dbReference type="InterPro" id="IPR002550">
    <property type="entry name" value="CNNM"/>
</dbReference>
<evidence type="ECO:0000256" key="3">
    <source>
        <dbReference type="PROSITE-ProRule" id="PRU01193"/>
    </source>
</evidence>
<accession>A0AAW1XS32</accession>
<name>A0AAW1XS32_RUBAR</name>
<dbReference type="GO" id="GO:0016020">
    <property type="term" value="C:membrane"/>
    <property type="evidence" value="ECO:0007669"/>
    <property type="project" value="UniProtKB-UniRule"/>
</dbReference>
<dbReference type="PANTHER" id="PTHR22777">
    <property type="entry name" value="HEMOLYSIN-RELATED"/>
    <property type="match status" value="1"/>
</dbReference>
<dbReference type="GO" id="GO:0020037">
    <property type="term" value="F:heme binding"/>
    <property type="evidence" value="ECO:0007669"/>
    <property type="project" value="InterPro"/>
</dbReference>
<dbReference type="PROSITE" id="PS51846">
    <property type="entry name" value="CNNM"/>
    <property type="match status" value="1"/>
</dbReference>
<dbReference type="InterPro" id="IPR036396">
    <property type="entry name" value="Cyt_P450_sf"/>
</dbReference>
<keyword evidence="3" id="KW-1133">Transmembrane helix</keyword>
<organism evidence="5 6">
    <name type="scientific">Rubus argutus</name>
    <name type="common">Southern blackberry</name>
    <dbReference type="NCBI Taxonomy" id="59490"/>
    <lineage>
        <taxon>Eukaryota</taxon>
        <taxon>Viridiplantae</taxon>
        <taxon>Streptophyta</taxon>
        <taxon>Embryophyta</taxon>
        <taxon>Tracheophyta</taxon>
        <taxon>Spermatophyta</taxon>
        <taxon>Magnoliopsida</taxon>
        <taxon>eudicotyledons</taxon>
        <taxon>Gunneridae</taxon>
        <taxon>Pentapetalae</taxon>
        <taxon>rosids</taxon>
        <taxon>fabids</taxon>
        <taxon>Rosales</taxon>
        <taxon>Rosaceae</taxon>
        <taxon>Rosoideae</taxon>
        <taxon>Rosoideae incertae sedis</taxon>
        <taxon>Rubus</taxon>
    </lineage>
</organism>
<keyword evidence="3" id="KW-0472">Membrane</keyword>
<dbReference type="Pfam" id="PF01595">
    <property type="entry name" value="CNNM"/>
    <property type="match status" value="1"/>
</dbReference>
<keyword evidence="1" id="KW-0677">Repeat</keyword>
<evidence type="ECO:0000256" key="2">
    <source>
        <dbReference type="ARBA" id="ARBA00023122"/>
    </source>
</evidence>
<dbReference type="EMBL" id="JBEDUW010000003">
    <property type="protein sequence ID" value="KAK9938744.1"/>
    <property type="molecule type" value="Genomic_DNA"/>
</dbReference>
<reference evidence="5 6" key="1">
    <citation type="journal article" date="2023" name="G3 (Bethesda)">
        <title>A chromosome-length genome assembly and annotation of blackberry (Rubus argutus, cv. 'Hillquist').</title>
        <authorList>
            <person name="Bruna T."/>
            <person name="Aryal R."/>
            <person name="Dudchenko O."/>
            <person name="Sargent D.J."/>
            <person name="Mead D."/>
            <person name="Buti M."/>
            <person name="Cavallini A."/>
            <person name="Hytonen T."/>
            <person name="Andres J."/>
            <person name="Pham M."/>
            <person name="Weisz D."/>
            <person name="Mascagni F."/>
            <person name="Usai G."/>
            <person name="Natali L."/>
            <person name="Bassil N."/>
            <person name="Fernandez G.E."/>
            <person name="Lomsadze A."/>
            <person name="Armour M."/>
            <person name="Olukolu B."/>
            <person name="Poorten T."/>
            <person name="Britton C."/>
            <person name="Davik J."/>
            <person name="Ashrafi H."/>
            <person name="Aiden E.L."/>
            <person name="Borodovsky M."/>
            <person name="Worthington M."/>
        </authorList>
    </citation>
    <scope>NUCLEOTIDE SEQUENCE [LARGE SCALE GENOMIC DNA]</scope>
    <source>
        <strain evidence="5">PI 553951</strain>
    </source>
</reference>
<protein>
    <recommendedName>
        <fullName evidence="4">CNNM transmembrane domain-containing protein</fullName>
    </recommendedName>
</protein>
<dbReference type="SUPFAM" id="SSF48264">
    <property type="entry name" value="Cytochrome P450"/>
    <property type="match status" value="1"/>
</dbReference>
<dbReference type="AlphaFoldDB" id="A0AAW1XS32"/>
<feature type="domain" description="CNNM transmembrane" evidence="4">
    <location>
        <begin position="105"/>
        <end position="271"/>
    </location>
</feature>
<keyword evidence="3" id="KW-0812">Transmembrane</keyword>
<evidence type="ECO:0000313" key="5">
    <source>
        <dbReference type="EMBL" id="KAK9938744.1"/>
    </source>
</evidence>
<dbReference type="GO" id="GO:0004497">
    <property type="term" value="F:monooxygenase activity"/>
    <property type="evidence" value="ECO:0007669"/>
    <property type="project" value="InterPro"/>
</dbReference>
<keyword evidence="2" id="KW-0129">CBS domain</keyword>
<dbReference type="Proteomes" id="UP001457282">
    <property type="component" value="Unassembled WGS sequence"/>
</dbReference>
<dbReference type="PANTHER" id="PTHR22777:SF17">
    <property type="entry name" value="UPF0053 PROTEIN SLL0260"/>
    <property type="match status" value="1"/>
</dbReference>
<sequence length="271" mass="30079">MALESSILSPSRLISGSKSSSFLYYSKQTKLPTKVLLQNNRYPFRLASNCIGTSDFRRFLGPRCEGIDLFTSRARLRALVQIVRVRAKSFCCGGCGQCRLRGCWQEHGIVEQGLILAALLGLSAFFSVAETSITTLWPWKVRELAEKEPENSVFRLHRNDVTRFLTTILIGKFTHVLSVVNIGEAALVTEAATAIFGEACVIAATGVMTGFQVMQLAAAPNLIDYIPCIAPLDLPGFTKRVKAVNKVFDDFFEKIIEEHLQSRDDLDPLLM</sequence>